<evidence type="ECO:0000256" key="9">
    <source>
        <dbReference type="ARBA" id="ARBA00038276"/>
    </source>
</evidence>
<keyword evidence="8" id="KW-0460">Magnesium</keyword>
<dbReference type="InterPro" id="IPR043519">
    <property type="entry name" value="NT_sf"/>
</dbReference>
<evidence type="ECO:0000256" key="4">
    <source>
        <dbReference type="ARBA" id="ARBA00022695"/>
    </source>
</evidence>
<feature type="domain" description="Polymerase nucleotidyl transferase" evidence="10">
    <location>
        <begin position="7"/>
        <end position="83"/>
    </location>
</feature>
<evidence type="ECO:0000256" key="2">
    <source>
        <dbReference type="ARBA" id="ARBA00022649"/>
    </source>
</evidence>
<dbReference type="RefSeq" id="WP_100992249.1">
    <property type="nucleotide sequence ID" value="NZ_CP025096.1"/>
</dbReference>
<keyword evidence="4" id="KW-0548">Nucleotidyltransferase</keyword>
<dbReference type="PANTHER" id="PTHR33571:SF14">
    <property type="entry name" value="PROTEIN ADENYLYLTRANSFERASE MJ0435-RELATED"/>
    <property type="match status" value="1"/>
</dbReference>
<organism evidence="11 12">
    <name type="scientific">Spirosoma pollinicola</name>
    <dbReference type="NCBI Taxonomy" id="2057025"/>
    <lineage>
        <taxon>Bacteria</taxon>
        <taxon>Pseudomonadati</taxon>
        <taxon>Bacteroidota</taxon>
        <taxon>Cytophagia</taxon>
        <taxon>Cytophagales</taxon>
        <taxon>Cytophagaceae</taxon>
        <taxon>Spirosoma</taxon>
    </lineage>
</organism>
<dbReference type="GO" id="GO:0046872">
    <property type="term" value="F:metal ion binding"/>
    <property type="evidence" value="ECO:0007669"/>
    <property type="project" value="UniProtKB-KW"/>
</dbReference>
<sequence length="95" mass="10836">MDGDHIKELLKANKERLFIAYPLASLALFGSYADGTATEDSDVDILVEFKKPVGFEFIDLSIELENLLQKPVDLVTRKAIKPRLMPYITQQLYYV</sequence>
<evidence type="ECO:0000256" key="1">
    <source>
        <dbReference type="ARBA" id="ARBA00001946"/>
    </source>
</evidence>
<evidence type="ECO:0000256" key="5">
    <source>
        <dbReference type="ARBA" id="ARBA00022723"/>
    </source>
</evidence>
<evidence type="ECO:0000313" key="11">
    <source>
        <dbReference type="EMBL" id="AUD05696.1"/>
    </source>
</evidence>
<dbReference type="GO" id="GO:0016779">
    <property type="term" value="F:nucleotidyltransferase activity"/>
    <property type="evidence" value="ECO:0007669"/>
    <property type="project" value="UniProtKB-KW"/>
</dbReference>
<keyword evidence="7" id="KW-0067">ATP-binding</keyword>
<dbReference type="GO" id="GO:0005524">
    <property type="term" value="F:ATP binding"/>
    <property type="evidence" value="ECO:0007669"/>
    <property type="project" value="UniProtKB-KW"/>
</dbReference>
<dbReference type="InterPro" id="IPR052038">
    <property type="entry name" value="Type-VII_TA_antitoxin"/>
</dbReference>
<keyword evidence="2" id="KW-1277">Toxin-antitoxin system</keyword>
<keyword evidence="12" id="KW-1185">Reference proteome</keyword>
<dbReference type="Pfam" id="PF01909">
    <property type="entry name" value="NTP_transf_2"/>
    <property type="match status" value="1"/>
</dbReference>
<evidence type="ECO:0000256" key="7">
    <source>
        <dbReference type="ARBA" id="ARBA00022840"/>
    </source>
</evidence>
<evidence type="ECO:0000259" key="10">
    <source>
        <dbReference type="Pfam" id="PF01909"/>
    </source>
</evidence>
<keyword evidence="5" id="KW-0479">Metal-binding</keyword>
<protein>
    <submittedName>
        <fullName evidence="11">Nucleotidyltransferase</fullName>
    </submittedName>
</protein>
<dbReference type="KEGG" id="spir:CWM47_29950"/>
<evidence type="ECO:0000256" key="8">
    <source>
        <dbReference type="ARBA" id="ARBA00022842"/>
    </source>
</evidence>
<comment type="cofactor">
    <cofactor evidence="1">
        <name>Mg(2+)</name>
        <dbReference type="ChEBI" id="CHEBI:18420"/>
    </cofactor>
</comment>
<dbReference type="OrthoDB" id="9809668at2"/>
<dbReference type="SUPFAM" id="SSF81301">
    <property type="entry name" value="Nucleotidyltransferase"/>
    <property type="match status" value="1"/>
</dbReference>
<proteinExistence type="inferred from homology"/>
<evidence type="ECO:0000256" key="3">
    <source>
        <dbReference type="ARBA" id="ARBA00022679"/>
    </source>
</evidence>
<keyword evidence="3 11" id="KW-0808">Transferase</keyword>
<reference evidence="11 12" key="1">
    <citation type="submission" date="2017-11" db="EMBL/GenBank/DDBJ databases">
        <title>Taxonomic description and genome sequences of Spirosoma HA7 sp. nov., isolated from pollen microhabitat of Corylus avellana.</title>
        <authorList>
            <person name="Ambika Manirajan B."/>
            <person name="Suarez C."/>
            <person name="Ratering S."/>
            <person name="Geissler-Plaum R."/>
            <person name="Cardinale M."/>
            <person name="Sylvia S."/>
        </authorList>
    </citation>
    <scope>NUCLEOTIDE SEQUENCE [LARGE SCALE GENOMIC DNA]</scope>
    <source>
        <strain evidence="11 12">HA7</strain>
    </source>
</reference>
<comment type="similarity">
    <text evidence="9">Belongs to the MntA antitoxin family.</text>
</comment>
<dbReference type="AlphaFoldDB" id="A0A2K8Z726"/>
<dbReference type="Gene3D" id="3.30.460.10">
    <property type="entry name" value="Beta Polymerase, domain 2"/>
    <property type="match status" value="1"/>
</dbReference>
<evidence type="ECO:0000313" key="12">
    <source>
        <dbReference type="Proteomes" id="UP000232883"/>
    </source>
</evidence>
<name>A0A2K8Z726_9BACT</name>
<accession>A0A2K8Z726</accession>
<dbReference type="CDD" id="cd05403">
    <property type="entry name" value="NT_KNTase_like"/>
    <property type="match status" value="1"/>
</dbReference>
<evidence type="ECO:0000256" key="6">
    <source>
        <dbReference type="ARBA" id="ARBA00022741"/>
    </source>
</evidence>
<dbReference type="Proteomes" id="UP000232883">
    <property type="component" value="Chromosome"/>
</dbReference>
<dbReference type="PANTHER" id="PTHR33571">
    <property type="entry name" value="SSL8005 PROTEIN"/>
    <property type="match status" value="1"/>
</dbReference>
<dbReference type="EMBL" id="CP025096">
    <property type="protein sequence ID" value="AUD05696.1"/>
    <property type="molecule type" value="Genomic_DNA"/>
</dbReference>
<gene>
    <name evidence="11" type="ORF">CWM47_29950</name>
</gene>
<dbReference type="InterPro" id="IPR002934">
    <property type="entry name" value="Polymerase_NTP_transf_dom"/>
</dbReference>
<keyword evidence="6" id="KW-0547">Nucleotide-binding</keyword>